<reference evidence="2" key="1">
    <citation type="journal article" date="2021" name="Proc. Natl. Acad. Sci. U.S.A.">
        <title>A Catalog of Tens of Thousands of Viruses from Human Metagenomes Reveals Hidden Associations with Chronic Diseases.</title>
        <authorList>
            <person name="Tisza M.J."/>
            <person name="Buck C.B."/>
        </authorList>
    </citation>
    <scope>NUCLEOTIDE SEQUENCE</scope>
    <source>
        <strain evidence="2">CtCXW4</strain>
    </source>
</reference>
<dbReference type="EMBL" id="BK032876">
    <property type="protein sequence ID" value="DAF65264.1"/>
    <property type="molecule type" value="Genomic_DNA"/>
</dbReference>
<evidence type="ECO:0000256" key="1">
    <source>
        <dbReference type="SAM" id="MobiDB-lite"/>
    </source>
</evidence>
<name>A0A8S5TQ58_9CAUD</name>
<evidence type="ECO:0000313" key="2">
    <source>
        <dbReference type="EMBL" id="DAF65264.1"/>
    </source>
</evidence>
<proteinExistence type="predicted"/>
<organism evidence="2">
    <name type="scientific">Myoviridae sp. ctCXW4</name>
    <dbReference type="NCBI Taxonomy" id="2827669"/>
    <lineage>
        <taxon>Viruses</taxon>
        <taxon>Duplodnaviria</taxon>
        <taxon>Heunggongvirae</taxon>
        <taxon>Uroviricota</taxon>
        <taxon>Caudoviricetes</taxon>
    </lineage>
</organism>
<accession>A0A8S5TQ58</accession>
<feature type="region of interest" description="Disordered" evidence="1">
    <location>
        <begin position="101"/>
        <end position="121"/>
    </location>
</feature>
<protein>
    <submittedName>
        <fullName evidence="2">Purine repressor</fullName>
    </submittedName>
</protein>
<sequence length="121" mass="14414">METINILDYIRVGHDNSITRAELSDLTGIDDRTIRDMIHYARRDIPILNMQDGRGYFIPDMNILEERMMLMKYIRQEESRLKSIGWALKTARRTAKNCNMEVDNELEPKRERRRKRISKSA</sequence>
<feature type="compositionally biased region" description="Basic residues" evidence="1">
    <location>
        <begin position="111"/>
        <end position="121"/>
    </location>
</feature>